<evidence type="ECO:0000313" key="15">
    <source>
        <dbReference type="Proteomes" id="UP001331936"/>
    </source>
</evidence>
<dbReference type="SMART" id="SM00220">
    <property type="entry name" value="S_TKc"/>
    <property type="match status" value="1"/>
</dbReference>
<dbReference type="GO" id="GO:0004674">
    <property type="term" value="F:protein serine/threonine kinase activity"/>
    <property type="evidence" value="ECO:0007669"/>
    <property type="project" value="UniProtKB-EC"/>
</dbReference>
<feature type="compositionally biased region" description="Low complexity" evidence="11">
    <location>
        <begin position="17"/>
        <end position="31"/>
    </location>
</feature>
<evidence type="ECO:0000256" key="12">
    <source>
        <dbReference type="SAM" id="Phobius"/>
    </source>
</evidence>
<evidence type="ECO:0000256" key="1">
    <source>
        <dbReference type="ARBA" id="ARBA00004300"/>
    </source>
</evidence>
<dbReference type="PROSITE" id="PS00108">
    <property type="entry name" value="PROTEIN_KINASE_ST"/>
    <property type="match status" value="1"/>
</dbReference>
<dbReference type="PROSITE" id="PS50011">
    <property type="entry name" value="PROTEIN_KINASE_DOM"/>
    <property type="match status" value="1"/>
</dbReference>
<comment type="caution">
    <text evidence="14">The sequence shown here is derived from an EMBL/GenBank/DDBJ whole genome shotgun (WGS) entry which is preliminary data.</text>
</comment>
<comment type="subcellular location">
    <subcellularLocation>
        <location evidence="1">Cytoplasm</location>
        <location evidence="1">Cytoskeleton</location>
        <location evidence="1">Microtubule organizing center</location>
        <location evidence="1">Centrosome</location>
    </subcellularLocation>
    <subcellularLocation>
        <location evidence="2">Cytoplasm</location>
        <location evidence="2">Cytoskeleton</location>
        <location evidence="2">Spindle pole</location>
    </subcellularLocation>
</comment>
<dbReference type="InterPro" id="IPR008271">
    <property type="entry name" value="Ser/Thr_kinase_AS"/>
</dbReference>
<keyword evidence="12" id="KW-0812">Transmembrane</keyword>
<keyword evidence="12" id="KW-1133">Transmembrane helix</keyword>
<protein>
    <submittedName>
        <fullName evidence="14">Serine/threonine-protein kinase</fullName>
        <ecNumber evidence="14">2.7.11.1</ecNumber>
    </submittedName>
</protein>
<feature type="transmembrane region" description="Helical" evidence="12">
    <location>
        <begin position="589"/>
        <end position="609"/>
    </location>
</feature>
<keyword evidence="15" id="KW-1185">Reference proteome</keyword>
<dbReference type="InterPro" id="IPR011009">
    <property type="entry name" value="Kinase-like_dom_sf"/>
</dbReference>
<comment type="similarity">
    <text evidence="3">Belongs to the protein kinase superfamily. NEK Ser/Thr protein kinase family. NIMA subfamily.</text>
</comment>
<evidence type="ECO:0000313" key="14">
    <source>
        <dbReference type="EMBL" id="MEE2031379.1"/>
    </source>
</evidence>
<proteinExistence type="inferred from homology"/>
<gene>
    <name evidence="14" type="ORF">Q8814_04510</name>
</gene>
<evidence type="ECO:0000256" key="11">
    <source>
        <dbReference type="SAM" id="MobiDB-lite"/>
    </source>
</evidence>
<evidence type="ECO:0000256" key="2">
    <source>
        <dbReference type="ARBA" id="ARBA00004647"/>
    </source>
</evidence>
<feature type="transmembrane region" description="Helical" evidence="12">
    <location>
        <begin position="403"/>
        <end position="421"/>
    </location>
</feature>
<evidence type="ECO:0000256" key="3">
    <source>
        <dbReference type="ARBA" id="ARBA00010886"/>
    </source>
</evidence>
<feature type="domain" description="Protein kinase" evidence="13">
    <location>
        <begin position="68"/>
        <end position="377"/>
    </location>
</feature>
<evidence type="ECO:0000256" key="6">
    <source>
        <dbReference type="ARBA" id="ARBA00022741"/>
    </source>
</evidence>
<dbReference type="PANTHER" id="PTHR43289">
    <property type="entry name" value="MITOGEN-ACTIVATED PROTEIN KINASE KINASE KINASE 20-RELATED"/>
    <property type="match status" value="1"/>
</dbReference>
<feature type="region of interest" description="Disordered" evidence="11">
    <location>
        <begin position="1"/>
        <end position="56"/>
    </location>
</feature>
<dbReference type="PANTHER" id="PTHR43289:SF34">
    <property type="entry name" value="SERINE_THREONINE-PROTEIN KINASE YBDM-RELATED"/>
    <property type="match status" value="1"/>
</dbReference>
<keyword evidence="7 14" id="KW-0418">Kinase</keyword>
<reference evidence="14 15" key="1">
    <citation type="submission" date="2023-08" db="EMBL/GenBank/DDBJ databases">
        <authorList>
            <person name="Girao M."/>
            <person name="Carvalho M.F."/>
        </authorList>
    </citation>
    <scope>NUCLEOTIDE SEQUENCE [LARGE SCALE GENOMIC DNA]</scope>
    <source>
        <strain evidence="14 15">CC-R104</strain>
    </source>
</reference>
<evidence type="ECO:0000256" key="10">
    <source>
        <dbReference type="PROSITE-ProRule" id="PRU10141"/>
    </source>
</evidence>
<keyword evidence="8 10" id="KW-0067">ATP-binding</keyword>
<evidence type="ECO:0000256" key="8">
    <source>
        <dbReference type="ARBA" id="ARBA00022840"/>
    </source>
</evidence>
<feature type="binding site" evidence="10">
    <location>
        <position position="97"/>
    </location>
    <ligand>
        <name>ATP</name>
        <dbReference type="ChEBI" id="CHEBI:30616"/>
    </ligand>
</feature>
<dbReference type="Proteomes" id="UP001331936">
    <property type="component" value="Unassembled WGS sequence"/>
</dbReference>
<keyword evidence="9" id="KW-0206">Cytoskeleton</keyword>
<name>A0ABU7JPH7_9NOCA</name>
<dbReference type="SUPFAM" id="SSF56112">
    <property type="entry name" value="Protein kinase-like (PK-like)"/>
    <property type="match status" value="1"/>
</dbReference>
<feature type="transmembrane region" description="Helical" evidence="12">
    <location>
        <begin position="531"/>
        <end position="558"/>
    </location>
</feature>
<evidence type="ECO:0000256" key="5">
    <source>
        <dbReference type="ARBA" id="ARBA00022679"/>
    </source>
</evidence>
<evidence type="ECO:0000256" key="7">
    <source>
        <dbReference type="ARBA" id="ARBA00022777"/>
    </source>
</evidence>
<keyword evidence="4" id="KW-0723">Serine/threonine-protein kinase</keyword>
<evidence type="ECO:0000256" key="9">
    <source>
        <dbReference type="ARBA" id="ARBA00023212"/>
    </source>
</evidence>
<accession>A0ABU7JPH7</accession>
<dbReference type="InterPro" id="IPR017441">
    <property type="entry name" value="Protein_kinase_ATP_BS"/>
</dbReference>
<sequence length="661" mass="71811">MATQEPDPTVAADPTKTSDTAATDMAPTAATFENPPLTRTAPAVTDPFPSDEPATVDDVHAGERIDDFHLLTTLGAGAFGRVFLARQVSMQRLVAVKISRNRGSEAQTLAQLDHDYIVRVFDQRILPEHGLRLLYMQYMPGGTLLRVLNKVRGTPAEQRSGRLLIDAVDDALREKGEIRPTDSTVRLEIGALSWPETVAWLGRRLAEALDYADGRGVLHRDIKPANVLLTAEGVPKLADFNISFAETVDNSSPVAYLGGSLAYMSPEQLEACHPNLPGNAAELDTRSDIYALGVMLWELLTGSRPDDAEGGALDPDAPTVTALDSMLQRRGTAPGEAALAQLPADCPPSLCRVLVRCLSPRPADRWASGTDLAQQFDLCLDARARALVDPPARSWRARLRRPVVPVLAAAIGIPNILGALYNYQHNATLIVDRLPPDSQALFEMIALIINATVFPLGTAVIVYFGRRVITVPRGLHRGRTYSAVELARARHDALLLADRVIVVVMALWVISGIAFPVIIQQITGDLDGRAITHFVASIVVCGAIAVAYPFFFVAFYMVRSLYPAFLPHGATDATDARELEGLHRRSVRYLALAAAVPLAAVAGSTFLTIEEIPQVQVAVRVLSVGSIVAFVLVYWLFRLMEQDLEALQRSVAVRQVTEGWD</sequence>
<dbReference type="InterPro" id="IPR000719">
    <property type="entry name" value="Prot_kinase_dom"/>
</dbReference>
<dbReference type="PROSITE" id="PS00107">
    <property type="entry name" value="PROTEIN_KINASE_ATP"/>
    <property type="match status" value="1"/>
</dbReference>
<feature type="transmembrane region" description="Helical" evidence="12">
    <location>
        <begin position="615"/>
        <end position="637"/>
    </location>
</feature>
<keyword evidence="5 14" id="KW-0808">Transferase</keyword>
<keyword evidence="12" id="KW-0472">Membrane</keyword>
<dbReference type="CDD" id="cd14014">
    <property type="entry name" value="STKc_PknB_like"/>
    <property type="match status" value="1"/>
</dbReference>
<dbReference type="Gene3D" id="1.10.510.10">
    <property type="entry name" value="Transferase(Phosphotransferase) domain 1"/>
    <property type="match status" value="2"/>
</dbReference>
<dbReference type="EC" id="2.7.11.1" evidence="14"/>
<dbReference type="Pfam" id="PF07714">
    <property type="entry name" value="PK_Tyr_Ser-Thr"/>
    <property type="match status" value="1"/>
</dbReference>
<organism evidence="14 15">
    <name type="scientific">Rhodococcus chondri</name>
    <dbReference type="NCBI Taxonomy" id="3065941"/>
    <lineage>
        <taxon>Bacteria</taxon>
        <taxon>Bacillati</taxon>
        <taxon>Actinomycetota</taxon>
        <taxon>Actinomycetes</taxon>
        <taxon>Mycobacteriales</taxon>
        <taxon>Nocardiaceae</taxon>
        <taxon>Rhodococcus</taxon>
    </lineage>
</organism>
<dbReference type="EMBL" id="JAUZMZ010000015">
    <property type="protein sequence ID" value="MEE2031379.1"/>
    <property type="molecule type" value="Genomic_DNA"/>
</dbReference>
<dbReference type="RefSeq" id="WP_330150819.1">
    <property type="nucleotide sequence ID" value="NZ_JAUZMZ010000015.1"/>
</dbReference>
<feature type="transmembrane region" description="Helical" evidence="12">
    <location>
        <begin position="500"/>
        <end position="519"/>
    </location>
</feature>
<evidence type="ECO:0000256" key="4">
    <source>
        <dbReference type="ARBA" id="ARBA00022527"/>
    </source>
</evidence>
<keyword evidence="9" id="KW-0963">Cytoplasm</keyword>
<feature type="transmembrane region" description="Helical" evidence="12">
    <location>
        <begin position="441"/>
        <end position="464"/>
    </location>
</feature>
<keyword evidence="6 10" id="KW-0547">Nucleotide-binding</keyword>
<dbReference type="InterPro" id="IPR001245">
    <property type="entry name" value="Ser-Thr/Tyr_kinase_cat_dom"/>
</dbReference>
<evidence type="ECO:0000259" key="13">
    <source>
        <dbReference type="PROSITE" id="PS50011"/>
    </source>
</evidence>